<dbReference type="InParanoid" id="A0A3Q7GJ62"/>
<dbReference type="Gramene" id="Solyc05g041535.1.1">
    <property type="protein sequence ID" value="Solyc05g041535.1.1"/>
    <property type="gene ID" value="Solyc05g041535.1"/>
</dbReference>
<evidence type="ECO:0008006" key="3">
    <source>
        <dbReference type="Google" id="ProtNLM"/>
    </source>
</evidence>
<organism evidence="1">
    <name type="scientific">Solanum lycopersicum</name>
    <name type="common">Tomato</name>
    <name type="synonym">Lycopersicon esculentum</name>
    <dbReference type="NCBI Taxonomy" id="4081"/>
    <lineage>
        <taxon>Eukaryota</taxon>
        <taxon>Viridiplantae</taxon>
        <taxon>Streptophyta</taxon>
        <taxon>Embryophyta</taxon>
        <taxon>Tracheophyta</taxon>
        <taxon>Spermatophyta</taxon>
        <taxon>Magnoliopsida</taxon>
        <taxon>eudicotyledons</taxon>
        <taxon>Gunneridae</taxon>
        <taxon>Pentapetalae</taxon>
        <taxon>asterids</taxon>
        <taxon>lamiids</taxon>
        <taxon>Solanales</taxon>
        <taxon>Solanaceae</taxon>
        <taxon>Solanoideae</taxon>
        <taxon>Solaneae</taxon>
        <taxon>Solanum</taxon>
        <taxon>Solanum subgen. Lycopersicon</taxon>
    </lineage>
</organism>
<dbReference type="AlphaFoldDB" id="A0A3Q7GJ62"/>
<keyword evidence="2" id="KW-1185">Reference proteome</keyword>
<proteinExistence type="predicted"/>
<dbReference type="Gene3D" id="3.30.70.270">
    <property type="match status" value="1"/>
</dbReference>
<protein>
    <recommendedName>
        <fullName evidence="3">Reverse transcriptase domain-containing protein</fullName>
    </recommendedName>
</protein>
<accession>A0A3Q7GJ62</accession>
<dbReference type="EnsemblPlants" id="Solyc05g041535.1.1">
    <property type="protein sequence ID" value="Solyc05g041535.1.1"/>
    <property type="gene ID" value="Solyc05g041535.1"/>
</dbReference>
<dbReference type="SUPFAM" id="SSF56672">
    <property type="entry name" value="DNA/RNA polymerases"/>
    <property type="match status" value="1"/>
</dbReference>
<dbReference type="InterPro" id="IPR043128">
    <property type="entry name" value="Rev_trsase/Diguanyl_cyclase"/>
</dbReference>
<name>A0A3Q7GJ62_SOLLC</name>
<dbReference type="InterPro" id="IPR043502">
    <property type="entry name" value="DNA/RNA_pol_sf"/>
</dbReference>
<reference evidence="1" key="1">
    <citation type="journal article" date="2012" name="Nature">
        <title>The tomato genome sequence provides insights into fleshy fruit evolution.</title>
        <authorList>
            <consortium name="Tomato Genome Consortium"/>
        </authorList>
    </citation>
    <scope>NUCLEOTIDE SEQUENCE [LARGE SCALE GENOMIC DNA]</scope>
    <source>
        <strain evidence="1">cv. Heinz 1706</strain>
    </source>
</reference>
<evidence type="ECO:0000313" key="1">
    <source>
        <dbReference type="EnsemblPlants" id="Solyc05g041535.1.1"/>
    </source>
</evidence>
<dbReference type="Proteomes" id="UP000004994">
    <property type="component" value="Chromosome 5"/>
</dbReference>
<sequence length="87" mass="10357">MWPVTGLRVCMDYQKLNAWTEKDHFPMPFMDHMLDRLTLKGIKIRPLLLSLMGHSHSKGCRLGCIMHRPLSKVMYDVDILRYGRRHY</sequence>
<evidence type="ECO:0000313" key="2">
    <source>
        <dbReference type="Proteomes" id="UP000004994"/>
    </source>
</evidence>
<reference evidence="1" key="2">
    <citation type="submission" date="2019-01" db="UniProtKB">
        <authorList>
            <consortium name="EnsemblPlants"/>
        </authorList>
    </citation>
    <scope>IDENTIFICATION</scope>
    <source>
        <strain evidence="1">cv. Heinz 1706</strain>
    </source>
</reference>